<dbReference type="Pfam" id="PF00300">
    <property type="entry name" value="His_Phos_1"/>
    <property type="match status" value="1"/>
</dbReference>
<organism evidence="3">
    <name type="scientific">Streptomyces sp. NBC_00093</name>
    <dbReference type="NCBI Taxonomy" id="2975649"/>
    <lineage>
        <taxon>Bacteria</taxon>
        <taxon>Bacillati</taxon>
        <taxon>Actinomycetota</taxon>
        <taxon>Actinomycetes</taxon>
        <taxon>Kitasatosporales</taxon>
        <taxon>Streptomycetaceae</taxon>
        <taxon>Streptomyces</taxon>
    </lineage>
</organism>
<dbReference type="AlphaFoldDB" id="A0AAU1ZQR1"/>
<dbReference type="PANTHER" id="PTHR48100:SF9">
    <property type="entry name" value="PHOSPHOGLYCERATE MUTASE 2 PARALOG"/>
    <property type="match status" value="1"/>
</dbReference>
<evidence type="ECO:0000313" key="3">
    <source>
        <dbReference type="EMBL" id="WTT14179.1"/>
    </source>
</evidence>
<dbReference type="GO" id="GO:0016791">
    <property type="term" value="F:phosphatase activity"/>
    <property type="evidence" value="ECO:0007669"/>
    <property type="project" value="TreeGrafter"/>
</dbReference>
<feature type="binding site" evidence="2">
    <location>
        <begin position="7"/>
        <end position="14"/>
    </location>
    <ligand>
        <name>substrate</name>
    </ligand>
</feature>
<dbReference type="InterPro" id="IPR050275">
    <property type="entry name" value="PGM_Phosphatase"/>
</dbReference>
<accession>A0AAU1ZQR1</accession>
<dbReference type="InterPro" id="IPR013078">
    <property type="entry name" value="His_Pase_superF_clade-1"/>
</dbReference>
<reference evidence="3" key="1">
    <citation type="submission" date="2022-10" db="EMBL/GenBank/DDBJ databases">
        <title>The complete genomes of actinobacterial strains from the NBC collection.</title>
        <authorList>
            <person name="Joergensen T.S."/>
            <person name="Alvarez Arevalo M."/>
            <person name="Sterndorff E.B."/>
            <person name="Faurdal D."/>
            <person name="Vuksanovic O."/>
            <person name="Mourched A.-S."/>
            <person name="Charusanti P."/>
            <person name="Shaw S."/>
            <person name="Blin K."/>
            <person name="Weber T."/>
        </authorList>
    </citation>
    <scope>NUCLEOTIDE SEQUENCE</scope>
    <source>
        <strain evidence="3">NBC_00093</strain>
    </source>
</reference>
<dbReference type="InterPro" id="IPR029033">
    <property type="entry name" value="His_PPase_superfam"/>
</dbReference>
<name>A0AAU1ZQR1_9ACTN</name>
<sequence>MRLHLVRHARTEYNVAGRLQGWCDSPLTPEGLGQLRATADHLAGVELTAAWASPSGRTTATAREILRHHDGLRLRADDGLREYAFGALDGQPESELFGEVDPREFFADVISGRHPGLPGGEPAAHYVARVADAFEQIVRAHPDGEVLVVSHGITLVTYLTLVGFTGVVPLANCSVSTVEITGSRAEVVDVGFVPPVSVDRIAL</sequence>
<gene>
    <name evidence="3" type="ORF">OHA22_00965</name>
</gene>
<feature type="binding site" evidence="2">
    <location>
        <position position="57"/>
    </location>
    <ligand>
        <name>substrate</name>
    </ligand>
</feature>
<protein>
    <submittedName>
        <fullName evidence="3">Histidine phosphatase family protein</fullName>
    </submittedName>
</protein>
<dbReference type="SMART" id="SM00855">
    <property type="entry name" value="PGAM"/>
    <property type="match status" value="1"/>
</dbReference>
<dbReference type="Gene3D" id="3.40.50.1240">
    <property type="entry name" value="Phosphoglycerate mutase-like"/>
    <property type="match status" value="1"/>
</dbReference>
<evidence type="ECO:0000256" key="2">
    <source>
        <dbReference type="PIRSR" id="PIRSR613078-2"/>
    </source>
</evidence>
<dbReference type="PANTHER" id="PTHR48100">
    <property type="entry name" value="BROAD-SPECIFICITY PHOSPHATASE YOR283W-RELATED"/>
    <property type="match status" value="1"/>
</dbReference>
<feature type="active site" description="Proton donor/acceptor" evidence="1">
    <location>
        <position position="82"/>
    </location>
</feature>
<dbReference type="CDD" id="cd07067">
    <property type="entry name" value="HP_PGM_like"/>
    <property type="match status" value="1"/>
</dbReference>
<dbReference type="EMBL" id="CP108222">
    <property type="protein sequence ID" value="WTT14179.1"/>
    <property type="molecule type" value="Genomic_DNA"/>
</dbReference>
<dbReference type="SUPFAM" id="SSF53254">
    <property type="entry name" value="Phosphoglycerate mutase-like"/>
    <property type="match status" value="1"/>
</dbReference>
<proteinExistence type="predicted"/>
<feature type="active site" description="Tele-phosphohistidine intermediate" evidence="1">
    <location>
        <position position="8"/>
    </location>
</feature>
<evidence type="ECO:0000256" key="1">
    <source>
        <dbReference type="PIRSR" id="PIRSR613078-1"/>
    </source>
</evidence>
<dbReference type="GO" id="GO:0005737">
    <property type="term" value="C:cytoplasm"/>
    <property type="evidence" value="ECO:0007669"/>
    <property type="project" value="TreeGrafter"/>
</dbReference>